<dbReference type="Proteomes" id="UP000054843">
    <property type="component" value="Unassembled WGS sequence"/>
</dbReference>
<reference evidence="1 2" key="1">
    <citation type="submission" date="2015-01" db="EMBL/GenBank/DDBJ databases">
        <title>Evolution of Trichinella species and genotypes.</title>
        <authorList>
            <person name="Korhonen P.K."/>
            <person name="Edoardo P."/>
            <person name="Giuseppe L.R."/>
            <person name="Gasser R.B."/>
        </authorList>
    </citation>
    <scope>NUCLEOTIDE SEQUENCE [LARGE SCALE GENOMIC DNA]</scope>
    <source>
        <strain evidence="1">ISS1980</strain>
    </source>
</reference>
<evidence type="ECO:0000313" key="2">
    <source>
        <dbReference type="Proteomes" id="UP000054843"/>
    </source>
</evidence>
<comment type="caution">
    <text evidence="1">The sequence shown here is derived from an EMBL/GenBank/DDBJ whole genome shotgun (WGS) entry which is preliminary data.</text>
</comment>
<accession>A0A0V1LXQ4</accession>
<keyword evidence="2" id="KW-1185">Reference proteome</keyword>
<dbReference type="AlphaFoldDB" id="A0A0V1LXQ4"/>
<dbReference type="EMBL" id="JYDO01001277">
    <property type="protein sequence ID" value="KRZ64280.1"/>
    <property type="molecule type" value="Genomic_DNA"/>
</dbReference>
<protein>
    <submittedName>
        <fullName evidence="1">Uncharacterized protein</fullName>
    </submittedName>
</protein>
<name>A0A0V1LXQ4_9BILA</name>
<gene>
    <name evidence="1" type="ORF">T10_6586</name>
</gene>
<organism evidence="1 2">
    <name type="scientific">Trichinella papuae</name>
    <dbReference type="NCBI Taxonomy" id="268474"/>
    <lineage>
        <taxon>Eukaryota</taxon>
        <taxon>Metazoa</taxon>
        <taxon>Ecdysozoa</taxon>
        <taxon>Nematoda</taxon>
        <taxon>Enoplea</taxon>
        <taxon>Dorylaimia</taxon>
        <taxon>Trichinellida</taxon>
        <taxon>Trichinellidae</taxon>
        <taxon>Trichinella</taxon>
    </lineage>
</organism>
<proteinExistence type="predicted"/>
<sequence>MHLTLKRLEAPGSLVVWEEIWDEEQYEGGPGTE</sequence>
<evidence type="ECO:0000313" key="1">
    <source>
        <dbReference type="EMBL" id="KRZ64280.1"/>
    </source>
</evidence>